<evidence type="ECO:0000313" key="2">
    <source>
        <dbReference type="Proteomes" id="UP001472677"/>
    </source>
</evidence>
<evidence type="ECO:0000313" key="1">
    <source>
        <dbReference type="EMBL" id="KAK8501590.1"/>
    </source>
</evidence>
<protein>
    <submittedName>
        <fullName evidence="1">Uncharacterized protein</fullName>
    </submittedName>
</protein>
<comment type="caution">
    <text evidence="1">The sequence shown here is derived from an EMBL/GenBank/DDBJ whole genome shotgun (WGS) entry which is preliminary data.</text>
</comment>
<reference evidence="1 2" key="1">
    <citation type="journal article" date="2024" name="G3 (Bethesda)">
        <title>Genome assembly of Hibiscus sabdariffa L. provides insights into metabolisms of medicinal natural products.</title>
        <authorList>
            <person name="Kim T."/>
        </authorList>
    </citation>
    <scope>NUCLEOTIDE SEQUENCE [LARGE SCALE GENOMIC DNA]</scope>
    <source>
        <strain evidence="1">TK-2024</strain>
        <tissue evidence="1">Old leaves</tissue>
    </source>
</reference>
<organism evidence="1 2">
    <name type="scientific">Hibiscus sabdariffa</name>
    <name type="common">roselle</name>
    <dbReference type="NCBI Taxonomy" id="183260"/>
    <lineage>
        <taxon>Eukaryota</taxon>
        <taxon>Viridiplantae</taxon>
        <taxon>Streptophyta</taxon>
        <taxon>Embryophyta</taxon>
        <taxon>Tracheophyta</taxon>
        <taxon>Spermatophyta</taxon>
        <taxon>Magnoliopsida</taxon>
        <taxon>eudicotyledons</taxon>
        <taxon>Gunneridae</taxon>
        <taxon>Pentapetalae</taxon>
        <taxon>rosids</taxon>
        <taxon>malvids</taxon>
        <taxon>Malvales</taxon>
        <taxon>Malvaceae</taxon>
        <taxon>Malvoideae</taxon>
        <taxon>Hibiscus</taxon>
    </lineage>
</organism>
<dbReference type="Proteomes" id="UP001472677">
    <property type="component" value="Unassembled WGS sequence"/>
</dbReference>
<proteinExistence type="predicted"/>
<sequence>MEQQRKKQRENKKIKEKKLIHGRCKDYHCFKSYNNGHAAILRTNPSV</sequence>
<name>A0ABR2B4Q8_9ROSI</name>
<keyword evidence="2" id="KW-1185">Reference proteome</keyword>
<dbReference type="EMBL" id="JBBPBM010000185">
    <property type="protein sequence ID" value="KAK8501590.1"/>
    <property type="molecule type" value="Genomic_DNA"/>
</dbReference>
<gene>
    <name evidence="1" type="ORF">V6N12_057921</name>
</gene>
<accession>A0ABR2B4Q8</accession>